<comment type="caution">
    <text evidence="2">The sequence shown here is derived from an EMBL/GenBank/DDBJ whole genome shotgun (WGS) entry which is preliminary data.</text>
</comment>
<feature type="transmembrane region" description="Helical" evidence="1">
    <location>
        <begin position="87"/>
        <end position="104"/>
    </location>
</feature>
<keyword evidence="1" id="KW-0812">Transmembrane</keyword>
<accession>A0AAQ0MFQ6</accession>
<gene>
    <name evidence="2" type="ORF">D9V42_07450</name>
</gene>
<evidence type="ECO:0000256" key="1">
    <source>
        <dbReference type="SAM" id="Phobius"/>
    </source>
</evidence>
<feature type="transmembrane region" description="Helical" evidence="1">
    <location>
        <begin position="6"/>
        <end position="25"/>
    </location>
</feature>
<keyword evidence="1" id="KW-1133">Transmembrane helix</keyword>
<dbReference type="AlphaFoldDB" id="A0AAQ0MFQ6"/>
<keyword evidence="1" id="KW-0472">Membrane</keyword>
<protein>
    <submittedName>
        <fullName evidence="2">Uncharacterized protein</fullName>
    </submittedName>
</protein>
<evidence type="ECO:0000313" key="3">
    <source>
        <dbReference type="Proteomes" id="UP000269505"/>
    </source>
</evidence>
<evidence type="ECO:0000313" key="2">
    <source>
        <dbReference type="EMBL" id="RMI85043.1"/>
    </source>
</evidence>
<reference evidence="2 3" key="1">
    <citation type="submission" date="2018-10" db="EMBL/GenBank/DDBJ databases">
        <title>Staphylococcus pseudoxylosus sp. nov., isolated from bovine mastitis.</title>
        <authorList>
            <person name="Macfadyen A.C."/>
            <person name="Leroy S."/>
            <person name="Harrison E.M."/>
            <person name="Parkhill J."/>
            <person name="Holmes M.A."/>
            <person name="Paterson G.K."/>
        </authorList>
    </citation>
    <scope>NUCLEOTIDE SEQUENCE [LARGE SCALE GENOMIC DNA]</scope>
    <source>
        <strain evidence="2 3">S04009</strain>
    </source>
</reference>
<sequence length="112" mass="13437">MKTFAFFTIIFIFSALWTSLAIRYLPSETTGHKNKKNSFNTQQQSMIIEIFARTFVWFVYFLLLNIIMKYFSYWNNDNSLVKDYSELVYLLAIILLGVMNYFYVKRKYNSKG</sequence>
<proteinExistence type="predicted"/>
<name>A0AAQ0MFQ6_9STAP</name>
<organism evidence="2 3">
    <name type="scientific">Staphylococcus pseudoxylosus</name>
    <dbReference type="NCBI Taxonomy" id="2282419"/>
    <lineage>
        <taxon>Bacteria</taxon>
        <taxon>Bacillati</taxon>
        <taxon>Bacillota</taxon>
        <taxon>Bacilli</taxon>
        <taxon>Bacillales</taxon>
        <taxon>Staphylococcaceae</taxon>
        <taxon>Staphylococcus</taxon>
    </lineage>
</organism>
<dbReference type="Proteomes" id="UP000269505">
    <property type="component" value="Unassembled WGS sequence"/>
</dbReference>
<dbReference type="EMBL" id="RCVN01000007">
    <property type="protein sequence ID" value="RMI85043.1"/>
    <property type="molecule type" value="Genomic_DNA"/>
</dbReference>
<feature type="transmembrane region" description="Helical" evidence="1">
    <location>
        <begin position="46"/>
        <end position="67"/>
    </location>
</feature>
<dbReference type="RefSeq" id="WP_122064211.1">
    <property type="nucleotide sequence ID" value="NZ_CP149857.1"/>
</dbReference>
<keyword evidence="3" id="KW-1185">Reference proteome</keyword>